<proteinExistence type="predicted"/>
<comment type="caution">
    <text evidence="2">The sequence shown here is derived from an EMBL/GenBank/DDBJ whole genome shotgun (WGS) entry which is preliminary data.</text>
</comment>
<evidence type="ECO:0000313" key="2">
    <source>
        <dbReference type="EMBL" id="MDI1485711.1"/>
    </source>
</evidence>
<organism evidence="2 3">
    <name type="scientific">Ramalina farinacea</name>
    <dbReference type="NCBI Taxonomy" id="258253"/>
    <lineage>
        <taxon>Eukaryota</taxon>
        <taxon>Fungi</taxon>
        <taxon>Dikarya</taxon>
        <taxon>Ascomycota</taxon>
        <taxon>Pezizomycotina</taxon>
        <taxon>Lecanoromycetes</taxon>
        <taxon>OSLEUM clade</taxon>
        <taxon>Lecanoromycetidae</taxon>
        <taxon>Lecanorales</taxon>
        <taxon>Lecanorineae</taxon>
        <taxon>Ramalinaceae</taxon>
        <taxon>Ramalina</taxon>
    </lineage>
</organism>
<evidence type="ECO:0000256" key="1">
    <source>
        <dbReference type="SAM" id="MobiDB-lite"/>
    </source>
</evidence>
<gene>
    <name evidence="2" type="ORF">OHK93_003900</name>
</gene>
<protein>
    <submittedName>
        <fullName evidence="2">Uncharacterized protein</fullName>
    </submittedName>
</protein>
<feature type="compositionally biased region" description="Pro residues" evidence="1">
    <location>
        <begin position="86"/>
        <end position="96"/>
    </location>
</feature>
<accession>A0AA43QIV6</accession>
<keyword evidence="3" id="KW-1185">Reference proteome</keyword>
<reference evidence="2" key="1">
    <citation type="journal article" date="2023" name="Genome Biol. Evol.">
        <title>First Whole Genome Sequence and Flow Cytometry Genome Size Data for the Lichen-Forming Fungus Ramalina farinacea (Ascomycota).</title>
        <authorList>
            <person name="Llewellyn T."/>
            <person name="Mian S."/>
            <person name="Hill R."/>
            <person name="Leitch I.J."/>
            <person name="Gaya E."/>
        </authorList>
    </citation>
    <scope>NUCLEOTIDE SEQUENCE</scope>
    <source>
        <strain evidence="2">LIQ254RAFAR</strain>
    </source>
</reference>
<sequence>MPEWSTSAAPGLILDRPVTPADDPIGSSPSIICPEDQIGKRLTADQDTGPALPANPPPTPEPSLHSTAAEAQRMVRAATDPFVLPLSPPPSPPPNPTINSQSSPFQLSADVIASKQYASSIHGTLTRPIFHHLQHGV</sequence>
<name>A0AA43QIV6_9LECA</name>
<dbReference type="Proteomes" id="UP001161017">
    <property type="component" value="Unassembled WGS sequence"/>
</dbReference>
<evidence type="ECO:0000313" key="3">
    <source>
        <dbReference type="Proteomes" id="UP001161017"/>
    </source>
</evidence>
<feature type="region of interest" description="Disordered" evidence="1">
    <location>
        <begin position="1"/>
        <end position="104"/>
    </location>
</feature>
<dbReference type="AlphaFoldDB" id="A0AA43QIV6"/>
<dbReference type="EMBL" id="JAPUFD010000002">
    <property type="protein sequence ID" value="MDI1485711.1"/>
    <property type="molecule type" value="Genomic_DNA"/>
</dbReference>